<reference evidence="2 3" key="1">
    <citation type="submission" date="2016-02" db="EMBL/GenBank/DDBJ databases">
        <title>Genome analysis of coral dinoflagellate symbionts highlights evolutionary adaptations to a symbiotic lifestyle.</title>
        <authorList>
            <person name="Aranda M."/>
            <person name="Li Y."/>
            <person name="Liew Y.J."/>
            <person name="Baumgarten S."/>
            <person name="Simakov O."/>
            <person name="Wilson M."/>
            <person name="Piel J."/>
            <person name="Ashoor H."/>
            <person name="Bougouffa S."/>
            <person name="Bajic V.B."/>
            <person name="Ryu T."/>
            <person name="Ravasi T."/>
            <person name="Bayer T."/>
            <person name="Micklem G."/>
            <person name="Kim H."/>
            <person name="Bhak J."/>
            <person name="Lajeunesse T.C."/>
            <person name="Voolstra C.R."/>
        </authorList>
    </citation>
    <scope>NUCLEOTIDE SEQUENCE [LARGE SCALE GENOMIC DNA]</scope>
    <source>
        <strain evidence="2 3">CCMP2467</strain>
    </source>
</reference>
<evidence type="ECO:0000313" key="2">
    <source>
        <dbReference type="EMBL" id="OLP38987.1"/>
    </source>
</evidence>
<dbReference type="EMBL" id="LSRX01008959">
    <property type="protein sequence ID" value="OLP38987.1"/>
    <property type="molecule type" value="Genomic_DNA"/>
</dbReference>
<sequence>MLPVLLLWLGVQEALAGKGLDTCTGVVEEDWFHACDHMTELSVWVAKWSSSGAQDLHGLDMFGASCRFQSELERRGLPCGVYDIALNPAHDLLGRTGFKDALQLGLRPGWSKLVADSAPFPRADQEISGGLASRMHGAVCRLRADGVILAGPPCIAAFSQGLVDQSIFGSGGCHWGIPGDVPGHAWAAARECMPIACRLCSL</sequence>
<organism evidence="2 3">
    <name type="scientific">Symbiodinium microadriaticum</name>
    <name type="common">Dinoflagellate</name>
    <name type="synonym">Zooxanthella microadriatica</name>
    <dbReference type="NCBI Taxonomy" id="2951"/>
    <lineage>
        <taxon>Eukaryota</taxon>
        <taxon>Sar</taxon>
        <taxon>Alveolata</taxon>
        <taxon>Dinophyceae</taxon>
        <taxon>Suessiales</taxon>
        <taxon>Symbiodiniaceae</taxon>
        <taxon>Symbiodinium</taxon>
    </lineage>
</organism>
<dbReference type="Proteomes" id="UP000186817">
    <property type="component" value="Unassembled WGS sequence"/>
</dbReference>
<name>A0A1Q8ZK38_SYMMI</name>
<proteinExistence type="predicted"/>
<evidence type="ECO:0000313" key="3">
    <source>
        <dbReference type="Proteomes" id="UP000186817"/>
    </source>
</evidence>
<protein>
    <submittedName>
        <fullName evidence="2">Uncharacterized protein</fullName>
    </submittedName>
</protein>
<evidence type="ECO:0000256" key="1">
    <source>
        <dbReference type="SAM" id="SignalP"/>
    </source>
</evidence>
<dbReference type="AlphaFoldDB" id="A0A1Q8ZK38"/>
<feature type="signal peptide" evidence="1">
    <location>
        <begin position="1"/>
        <end position="16"/>
    </location>
</feature>
<feature type="chain" id="PRO_5012525499" evidence="1">
    <location>
        <begin position="17"/>
        <end position="202"/>
    </location>
</feature>
<accession>A0A1Q8ZK38</accession>
<keyword evidence="3" id="KW-1185">Reference proteome</keyword>
<keyword evidence="1" id="KW-0732">Signal</keyword>
<comment type="caution">
    <text evidence="2">The sequence shown here is derived from an EMBL/GenBank/DDBJ whole genome shotgun (WGS) entry which is preliminary data.</text>
</comment>
<gene>
    <name evidence="2" type="ORF">AK812_SmicGene48819</name>
</gene>